<name>A0ACD4B6W3_MICMQ</name>
<sequence>MVEPRVEEIAEKGESFVALTASQAARLQDLRFCRVSPTADPGIWRVTDVTRIGVVAIDDVRLIVRPKTPLRSLIFMASYSGLQAEVDDASFAFEADQDLPAALASALIKGVGEATSRGLIKGYVSIEETGTVIRGRWDIARQLKVRPGIPVPVELTYDDYTEDVPENRIIKAALRALVRLEQLPRRVVDKLGPLLGLFSETSDLHATGPVMLPAETRLNAHYQPALRLARWILEATSWAHTEGASSGSAFLLNVAKVYEDFVGRVLQATLHPEGFDVDLQVSDWRLDTEGKIRMRPDIVISQHGRVVAVADTKYKVWGESDGSPPNADVYQALAYAVTAGVREVHLLYVSGDVEPRRYEIAATGTTVVAHALDVSGEPEELVTRVKRLRATLVPAMALPPDVGVDR</sequence>
<organism evidence="1 2">
    <name type="scientific">Microbacterium maritypicum</name>
    <name type="common">Microbacterium liquefaciens</name>
    <dbReference type="NCBI Taxonomy" id="33918"/>
    <lineage>
        <taxon>Bacteria</taxon>
        <taxon>Bacillati</taxon>
        <taxon>Actinomycetota</taxon>
        <taxon>Actinomycetes</taxon>
        <taxon>Micrococcales</taxon>
        <taxon>Microbacteriaceae</taxon>
        <taxon>Microbacterium</taxon>
    </lineage>
</organism>
<protein>
    <submittedName>
        <fullName evidence="1">McrC family protein</fullName>
    </submittedName>
</protein>
<evidence type="ECO:0000313" key="2">
    <source>
        <dbReference type="Proteomes" id="UP001060245"/>
    </source>
</evidence>
<proteinExistence type="predicted"/>
<accession>A0ACD4B6W3</accession>
<keyword evidence="2" id="KW-1185">Reference proteome</keyword>
<evidence type="ECO:0000313" key="1">
    <source>
        <dbReference type="EMBL" id="UTT53195.1"/>
    </source>
</evidence>
<dbReference type="Proteomes" id="UP001060245">
    <property type="component" value="Chromosome"/>
</dbReference>
<gene>
    <name evidence="1" type="ORF">NMQ05_01055</name>
</gene>
<dbReference type="EMBL" id="CP101471">
    <property type="protein sequence ID" value="UTT53195.1"/>
    <property type="molecule type" value="Genomic_DNA"/>
</dbReference>
<reference evidence="1" key="1">
    <citation type="submission" date="2022-07" db="EMBL/GenBank/DDBJ databases">
        <title>Complete genome of DND4.</title>
        <authorList>
            <person name="Cao G."/>
        </authorList>
    </citation>
    <scope>NUCLEOTIDE SEQUENCE</scope>
    <source>
        <strain evidence="1">DND4</strain>
    </source>
</reference>